<sequence>MTSPSRGRTPAPDHDISRRIALGLGGAAALAFLTACTTGGGPSTTPTTTGKTTGKAPAMPAIEGIRTVDCAHPVPRLVTDFQQAATGKGLTVFATVDHAAGAAKAGTTLRPTTLVIVGNPQGGTPFMQDQQLMGLVLPLRVLFWEDDAGKTHASYEEISWYVKRFGLGEKSAGAQKNVAQALDALVAGVAKG</sequence>
<accession>K6VPU9</accession>
<dbReference type="eggNOG" id="COG3439">
    <property type="taxonomic scope" value="Bacteria"/>
</dbReference>
<feature type="domain" description="DUF302" evidence="3">
    <location>
        <begin position="96"/>
        <end position="155"/>
    </location>
</feature>
<evidence type="ECO:0000256" key="2">
    <source>
        <dbReference type="SAM" id="Phobius"/>
    </source>
</evidence>
<keyword evidence="2" id="KW-1133">Transmembrane helix</keyword>
<protein>
    <recommendedName>
        <fullName evidence="3">DUF302 domain-containing protein</fullName>
    </recommendedName>
</protein>
<dbReference type="Pfam" id="PF03625">
    <property type="entry name" value="DUF302"/>
    <property type="match status" value="1"/>
</dbReference>
<dbReference type="EMBL" id="BAGZ01000016">
    <property type="protein sequence ID" value="GAB78769.1"/>
    <property type="molecule type" value="Genomic_DNA"/>
</dbReference>
<dbReference type="Proteomes" id="UP000008495">
    <property type="component" value="Unassembled WGS sequence"/>
</dbReference>
<dbReference type="Gene3D" id="3.30.310.70">
    <property type="entry name" value="TT1751-like domain"/>
    <property type="match status" value="1"/>
</dbReference>
<dbReference type="SUPFAM" id="SSF103247">
    <property type="entry name" value="TT1751-like"/>
    <property type="match status" value="1"/>
</dbReference>
<feature type="transmembrane region" description="Helical" evidence="2">
    <location>
        <begin position="20"/>
        <end position="41"/>
    </location>
</feature>
<dbReference type="InterPro" id="IPR005180">
    <property type="entry name" value="DUF302"/>
</dbReference>
<gene>
    <name evidence="4" type="ORF">AUCHE_16_01920</name>
</gene>
<keyword evidence="2" id="KW-0472">Membrane</keyword>
<evidence type="ECO:0000313" key="4">
    <source>
        <dbReference type="EMBL" id="GAB78769.1"/>
    </source>
</evidence>
<reference evidence="4 5" key="1">
    <citation type="submission" date="2012-08" db="EMBL/GenBank/DDBJ databases">
        <title>Whole genome shotgun sequence of Austwickia chelonae NBRC 105200.</title>
        <authorList>
            <person name="Yoshida I."/>
            <person name="Hosoyama A."/>
            <person name="Tsuchikane K."/>
            <person name="Katsumata H."/>
            <person name="Ando Y."/>
            <person name="Ohji S."/>
            <person name="Hamada M."/>
            <person name="Tamura T."/>
            <person name="Yamazoe A."/>
            <person name="Yamazaki S."/>
            <person name="Fujita N."/>
        </authorList>
    </citation>
    <scope>NUCLEOTIDE SEQUENCE [LARGE SCALE GENOMIC DNA]</scope>
    <source>
        <strain evidence="4 5">NBRC 105200</strain>
    </source>
</reference>
<keyword evidence="2" id="KW-0812">Transmembrane</keyword>
<dbReference type="STRING" id="100225.SAMN05421595_2422"/>
<dbReference type="CDD" id="cd14797">
    <property type="entry name" value="DUF302"/>
    <property type="match status" value="1"/>
</dbReference>
<dbReference type="PANTHER" id="PTHR38342:SF2">
    <property type="entry name" value="INNER MEMBRANE OR EXPORTED"/>
    <property type="match status" value="1"/>
</dbReference>
<evidence type="ECO:0000259" key="3">
    <source>
        <dbReference type="Pfam" id="PF03625"/>
    </source>
</evidence>
<feature type="region of interest" description="Disordered" evidence="1">
    <location>
        <begin position="37"/>
        <end position="56"/>
    </location>
</feature>
<feature type="compositionally biased region" description="Low complexity" evidence="1">
    <location>
        <begin position="37"/>
        <end position="55"/>
    </location>
</feature>
<evidence type="ECO:0000313" key="5">
    <source>
        <dbReference type="Proteomes" id="UP000008495"/>
    </source>
</evidence>
<keyword evidence="5" id="KW-1185">Reference proteome</keyword>
<comment type="caution">
    <text evidence="4">The sequence shown here is derived from an EMBL/GenBank/DDBJ whole genome shotgun (WGS) entry which is preliminary data.</text>
</comment>
<dbReference type="AlphaFoldDB" id="K6VPU9"/>
<dbReference type="PANTHER" id="PTHR38342">
    <property type="entry name" value="SLR5037 PROTEIN"/>
    <property type="match status" value="1"/>
</dbReference>
<organism evidence="4 5">
    <name type="scientific">Austwickia chelonae NBRC 105200</name>
    <dbReference type="NCBI Taxonomy" id="1184607"/>
    <lineage>
        <taxon>Bacteria</taxon>
        <taxon>Bacillati</taxon>
        <taxon>Actinomycetota</taxon>
        <taxon>Actinomycetes</taxon>
        <taxon>Micrococcales</taxon>
        <taxon>Dermatophilaceae</taxon>
        <taxon>Austwickia</taxon>
    </lineage>
</organism>
<name>K6VPU9_9MICO</name>
<dbReference type="RefSeq" id="WP_006503526.1">
    <property type="nucleotide sequence ID" value="NZ_BAGZ01000016.1"/>
</dbReference>
<evidence type="ECO:0000256" key="1">
    <source>
        <dbReference type="SAM" id="MobiDB-lite"/>
    </source>
</evidence>
<dbReference type="InterPro" id="IPR035923">
    <property type="entry name" value="TT1751-like_sf"/>
</dbReference>
<proteinExistence type="predicted"/>
<dbReference type="OrthoDB" id="6657864at2"/>